<dbReference type="Proteomes" id="UP000005239">
    <property type="component" value="Unassembled WGS sequence"/>
</dbReference>
<dbReference type="AlphaFoldDB" id="A0A2A6CGK1"/>
<keyword evidence="5" id="KW-1185">Reference proteome</keyword>
<feature type="region of interest" description="Disordered" evidence="2">
    <location>
        <begin position="64"/>
        <end position="98"/>
    </location>
</feature>
<feature type="transmembrane region" description="Helical" evidence="3">
    <location>
        <begin position="15"/>
        <end position="37"/>
    </location>
</feature>
<evidence type="ECO:0000313" key="4">
    <source>
        <dbReference type="EnsemblMetazoa" id="PPA29232.1"/>
    </source>
</evidence>
<evidence type="ECO:0000256" key="1">
    <source>
        <dbReference type="SAM" id="Coils"/>
    </source>
</evidence>
<sequence length="284" mass="29572">MDDDYVAEYKNWDAMLFLLVETLFFASVCLVVISIFIHRLKIQMSAMVQQKEQAKAELTRLRKSVVPKHPNNSKAGPDTVDITSQSKGRPDGVLRSETPPYAVPVRPGAAPVAGAAGAAAAAAPAFDDDAPAPGEYKLAVEHAFIASVLASMAHPTSLPPPAPLPLTLYSPSEVPLTERDGTELLGAPTKLTRRSSASVSSDPAGASAGASGDHETLAGAARKVKVRRKEKKGRAAPAPSYDLVAAISRAAPGGHSTAPGPVLHVGPPPKKPKSEMAQSDMPVG</sequence>
<dbReference type="EnsemblMetazoa" id="PPA29232.1">
    <property type="protein sequence ID" value="PPA29232.1"/>
    <property type="gene ID" value="WBGene00118786"/>
</dbReference>
<keyword evidence="3" id="KW-0812">Transmembrane</keyword>
<keyword evidence="3" id="KW-0472">Membrane</keyword>
<evidence type="ECO:0000256" key="3">
    <source>
        <dbReference type="SAM" id="Phobius"/>
    </source>
</evidence>
<reference evidence="5" key="1">
    <citation type="journal article" date="2008" name="Nat. Genet.">
        <title>The Pristionchus pacificus genome provides a unique perspective on nematode lifestyle and parasitism.</title>
        <authorList>
            <person name="Dieterich C."/>
            <person name="Clifton S.W."/>
            <person name="Schuster L.N."/>
            <person name="Chinwalla A."/>
            <person name="Delehaunty K."/>
            <person name="Dinkelacker I."/>
            <person name="Fulton L."/>
            <person name="Fulton R."/>
            <person name="Godfrey J."/>
            <person name="Minx P."/>
            <person name="Mitreva M."/>
            <person name="Roeseler W."/>
            <person name="Tian H."/>
            <person name="Witte H."/>
            <person name="Yang S.P."/>
            <person name="Wilson R.K."/>
            <person name="Sommer R.J."/>
        </authorList>
    </citation>
    <scope>NUCLEOTIDE SEQUENCE [LARGE SCALE GENOMIC DNA]</scope>
    <source>
        <strain evidence="5">PS312</strain>
    </source>
</reference>
<feature type="compositionally biased region" description="Low complexity" evidence="2">
    <location>
        <begin position="195"/>
        <end position="211"/>
    </location>
</feature>
<accession>A0A8R1UHD0</accession>
<feature type="compositionally biased region" description="Basic residues" evidence="2">
    <location>
        <begin position="222"/>
        <end position="234"/>
    </location>
</feature>
<evidence type="ECO:0000313" key="5">
    <source>
        <dbReference type="Proteomes" id="UP000005239"/>
    </source>
</evidence>
<keyword evidence="3" id="KW-1133">Transmembrane helix</keyword>
<feature type="region of interest" description="Disordered" evidence="2">
    <location>
        <begin position="179"/>
        <end position="284"/>
    </location>
</feature>
<reference evidence="4" key="2">
    <citation type="submission" date="2022-06" db="UniProtKB">
        <authorList>
            <consortium name="EnsemblMetazoa"/>
        </authorList>
    </citation>
    <scope>IDENTIFICATION</scope>
    <source>
        <strain evidence="4">PS312</strain>
    </source>
</reference>
<name>A0A2A6CGK1_PRIPA</name>
<proteinExistence type="predicted"/>
<gene>
    <name evidence="4" type="primary">WBGene00118786</name>
</gene>
<keyword evidence="1" id="KW-0175">Coiled coil</keyword>
<accession>A0A2A6CGK1</accession>
<feature type="coiled-coil region" evidence="1">
    <location>
        <begin position="37"/>
        <end position="64"/>
    </location>
</feature>
<organism evidence="4 5">
    <name type="scientific">Pristionchus pacificus</name>
    <name type="common">Parasitic nematode worm</name>
    <dbReference type="NCBI Taxonomy" id="54126"/>
    <lineage>
        <taxon>Eukaryota</taxon>
        <taxon>Metazoa</taxon>
        <taxon>Ecdysozoa</taxon>
        <taxon>Nematoda</taxon>
        <taxon>Chromadorea</taxon>
        <taxon>Rhabditida</taxon>
        <taxon>Rhabditina</taxon>
        <taxon>Diplogasteromorpha</taxon>
        <taxon>Diplogasteroidea</taxon>
        <taxon>Neodiplogasteridae</taxon>
        <taxon>Pristionchus</taxon>
    </lineage>
</organism>
<protein>
    <submittedName>
        <fullName evidence="4">Uncharacterized protein</fullName>
    </submittedName>
</protein>
<evidence type="ECO:0000256" key="2">
    <source>
        <dbReference type="SAM" id="MobiDB-lite"/>
    </source>
</evidence>